<organism evidence="1 2">
    <name type="scientific">Citrobacter freundii</name>
    <dbReference type="NCBI Taxonomy" id="546"/>
    <lineage>
        <taxon>Bacteria</taxon>
        <taxon>Pseudomonadati</taxon>
        <taxon>Pseudomonadota</taxon>
        <taxon>Gammaproteobacteria</taxon>
        <taxon>Enterobacterales</taxon>
        <taxon>Enterobacteriaceae</taxon>
        <taxon>Citrobacter</taxon>
        <taxon>Citrobacter freundii complex</taxon>
    </lineage>
</organism>
<reference evidence="2" key="1">
    <citation type="submission" date="2020-06" db="EMBL/GenBank/DDBJ databases">
        <title>REHAB project genomes.</title>
        <authorList>
            <person name="Shaw L.P."/>
        </authorList>
    </citation>
    <scope>NUCLEOTIDE SEQUENCE [LARGE SCALE GENOMIC DNA]</scope>
    <source>
        <strain evidence="2">RHBSTW-00334</strain>
    </source>
</reference>
<sequence>MKVIYKQKWLFPFMLLLLLAFSFYRFIFNRYQTPGLDINCATIIHYDHLDPIFISTIEMNFRLGKDHNGKVILSGNIKTGSNVQTISRMAVFDYEITSPNEISIYNVEYMKNARDTANDELFRNSFFYAQKGTSRQMHLSPSGNAWLIGNLQSPFALCVNKEG</sequence>
<name>A0ABD7B1U5_CITFR</name>
<protein>
    <recommendedName>
        <fullName evidence="3">FidL-like membrane protein</fullName>
    </recommendedName>
</protein>
<dbReference type="Proteomes" id="UP000512043">
    <property type="component" value="Chromosome"/>
</dbReference>
<evidence type="ECO:0000313" key="2">
    <source>
        <dbReference type="Proteomes" id="UP000512043"/>
    </source>
</evidence>
<dbReference type="EMBL" id="CP056597">
    <property type="protein sequence ID" value="QLY38091.1"/>
    <property type="molecule type" value="Genomic_DNA"/>
</dbReference>
<dbReference type="RefSeq" id="WP_135912434.1">
    <property type="nucleotide sequence ID" value="NZ_CP038856.1"/>
</dbReference>
<proteinExistence type="predicted"/>
<dbReference type="AlphaFoldDB" id="A0ABD7B1U5"/>
<evidence type="ECO:0000313" key="1">
    <source>
        <dbReference type="EMBL" id="QLY38091.1"/>
    </source>
</evidence>
<gene>
    <name evidence="1" type="ORF">HV164_16890</name>
</gene>
<evidence type="ECO:0008006" key="3">
    <source>
        <dbReference type="Google" id="ProtNLM"/>
    </source>
</evidence>
<accession>A0ABD7B1U5</accession>